<gene>
    <name evidence="2" type="ORF">QO006_002732</name>
</gene>
<feature type="region of interest" description="Disordered" evidence="1">
    <location>
        <begin position="1"/>
        <end position="20"/>
    </location>
</feature>
<proteinExistence type="predicted"/>
<name>A0ABT9MGE8_9DEIO</name>
<evidence type="ECO:0000313" key="2">
    <source>
        <dbReference type="EMBL" id="MDP9765284.1"/>
    </source>
</evidence>
<protein>
    <submittedName>
        <fullName evidence="2">Uncharacterized protein</fullName>
    </submittedName>
</protein>
<dbReference type="EMBL" id="JAURUR010000010">
    <property type="protein sequence ID" value="MDP9765284.1"/>
    <property type="molecule type" value="Genomic_DNA"/>
</dbReference>
<feature type="compositionally biased region" description="Basic residues" evidence="1">
    <location>
        <begin position="1"/>
        <end position="10"/>
    </location>
</feature>
<reference evidence="2 3" key="1">
    <citation type="submission" date="2023-07" db="EMBL/GenBank/DDBJ databases">
        <title>Genomic Encyclopedia of Type Strains, Phase IV (KMG-IV): sequencing the most valuable type-strain genomes for metagenomic binning, comparative biology and taxonomic classification.</title>
        <authorList>
            <person name="Goeker M."/>
        </authorList>
    </citation>
    <scope>NUCLEOTIDE SEQUENCE [LARGE SCALE GENOMIC DNA]</scope>
    <source>
        <strain evidence="2 3">NIO-1023</strain>
    </source>
</reference>
<comment type="caution">
    <text evidence="2">The sequence shown here is derived from an EMBL/GenBank/DDBJ whole genome shotgun (WGS) entry which is preliminary data.</text>
</comment>
<dbReference type="Proteomes" id="UP001232163">
    <property type="component" value="Unassembled WGS sequence"/>
</dbReference>
<sequence>MSFHPLKRKPTTPANLTSPGLSSVRPITLAGVSPKVKPLQVTTPSPGFLKTPDGTFRSELDATQLRKARGWYAANASQYTPAVIRQIQSRLREAVTGRVTDAFLQAVALWQTNFDLYGAAGRGTSVGKAEYSGYTPTGVLTPEQLSRLFPSGLAKPTQVAAYATNAEDLIARWNAIGGYDGRRKALYALLEQQMKAAGVLMPKLVLSRMEDSLLGVYSGKEHSITINSGFLTKANTEQEDIRILLQTLYHEARHAEQNFAIARLMHGTGMTSAAVYTQTGMNMKLVQAAAKKPLRPDTPEGIVANEWYQSKYGAFAAQRNKDLIAGREVDRTIRTTEEALTLLRSRRADIVKKLTTNLPAVEKQRLNTDLALIDQQSKDLNRLLQQLYVQSADYNAKYRALPGERDAWDVEGAVQAYYLRNLEGK</sequence>
<keyword evidence="3" id="KW-1185">Reference proteome</keyword>
<accession>A0ABT9MGE8</accession>
<organism evidence="2 3">
    <name type="scientific">Deinococcus enclensis</name>
    <dbReference type="NCBI Taxonomy" id="1049582"/>
    <lineage>
        <taxon>Bacteria</taxon>
        <taxon>Thermotogati</taxon>
        <taxon>Deinococcota</taxon>
        <taxon>Deinococci</taxon>
        <taxon>Deinococcales</taxon>
        <taxon>Deinococcaceae</taxon>
        <taxon>Deinococcus</taxon>
    </lineage>
</organism>
<dbReference type="RefSeq" id="WP_307467093.1">
    <property type="nucleotide sequence ID" value="NZ_JAURUR010000010.1"/>
</dbReference>
<evidence type="ECO:0000256" key="1">
    <source>
        <dbReference type="SAM" id="MobiDB-lite"/>
    </source>
</evidence>
<evidence type="ECO:0000313" key="3">
    <source>
        <dbReference type="Proteomes" id="UP001232163"/>
    </source>
</evidence>